<evidence type="ECO:0000313" key="2">
    <source>
        <dbReference type="EMBL" id="VBB27787.1"/>
    </source>
</evidence>
<dbReference type="Proteomes" id="UP000276991">
    <property type="component" value="Unassembled WGS sequence"/>
</dbReference>
<keyword evidence="1" id="KW-1133">Transmembrane helix</keyword>
<protein>
    <submittedName>
        <fullName evidence="2">Uncharacterized protein</fullName>
    </submittedName>
</protein>
<organism evidence="2 3">
    <name type="scientific">Acanthocheilonema viteae</name>
    <name type="common">Filarial nematode worm</name>
    <name type="synonym">Dipetalonema viteae</name>
    <dbReference type="NCBI Taxonomy" id="6277"/>
    <lineage>
        <taxon>Eukaryota</taxon>
        <taxon>Metazoa</taxon>
        <taxon>Ecdysozoa</taxon>
        <taxon>Nematoda</taxon>
        <taxon>Chromadorea</taxon>
        <taxon>Rhabditida</taxon>
        <taxon>Spirurina</taxon>
        <taxon>Spiruromorpha</taxon>
        <taxon>Filarioidea</taxon>
        <taxon>Onchocercidae</taxon>
        <taxon>Acanthocheilonema</taxon>
    </lineage>
</organism>
<evidence type="ECO:0000256" key="1">
    <source>
        <dbReference type="SAM" id="Phobius"/>
    </source>
</evidence>
<reference evidence="2 3" key="1">
    <citation type="submission" date="2018-08" db="EMBL/GenBank/DDBJ databases">
        <authorList>
            <person name="Laetsch R D."/>
            <person name="Stevens L."/>
            <person name="Kumar S."/>
            <person name="Blaxter L. M."/>
        </authorList>
    </citation>
    <scope>NUCLEOTIDE SEQUENCE [LARGE SCALE GENOMIC DNA]</scope>
</reference>
<feature type="transmembrane region" description="Helical" evidence="1">
    <location>
        <begin position="172"/>
        <end position="190"/>
    </location>
</feature>
<dbReference type="EMBL" id="UPTC01000286">
    <property type="protein sequence ID" value="VBB27787.1"/>
    <property type="molecule type" value="Genomic_DNA"/>
</dbReference>
<keyword evidence="1" id="KW-0472">Membrane</keyword>
<dbReference type="OrthoDB" id="66620at2759"/>
<keyword evidence="3" id="KW-1185">Reference proteome</keyword>
<gene>
    <name evidence="2" type="ORF">NAV_LOCUS2617</name>
</gene>
<sequence length="207" mass="23442">FDERSYLLDDIRNRLYDPTFYIIVKIIYDLPMGVMCNTLYTLPAYILSGLPPDVALLSNAVVLSGFLIHPDNFPAAIKLLYHYNPTKLAGGLLAENEFLRRTAFTTWFFGMLIGNSTDSSNITELLIGCERRQMSIYTASHCPKIRGSQALYFSGLSSATFASSDEQLREALHVYIIWFLAVFTTLLFVVRCNHKGCGKSKYNLFYS</sequence>
<proteinExistence type="predicted"/>
<dbReference type="STRING" id="6277.A0A498SFA5"/>
<feature type="non-terminal residue" evidence="2">
    <location>
        <position position="1"/>
    </location>
</feature>
<accession>A0A498SFA5</accession>
<dbReference type="AlphaFoldDB" id="A0A498SFA5"/>
<evidence type="ECO:0000313" key="3">
    <source>
        <dbReference type="Proteomes" id="UP000276991"/>
    </source>
</evidence>
<name>A0A498SFA5_ACAVI</name>
<keyword evidence="1" id="KW-0812">Transmembrane</keyword>